<feature type="compositionally biased region" description="Polar residues" evidence="1">
    <location>
        <begin position="238"/>
        <end position="248"/>
    </location>
</feature>
<feature type="compositionally biased region" description="Polar residues" evidence="1">
    <location>
        <begin position="379"/>
        <end position="392"/>
    </location>
</feature>
<organism evidence="2 3">
    <name type="scientific">Alternaria tenuissima</name>
    <dbReference type="NCBI Taxonomy" id="119927"/>
    <lineage>
        <taxon>Eukaryota</taxon>
        <taxon>Fungi</taxon>
        <taxon>Dikarya</taxon>
        <taxon>Ascomycota</taxon>
        <taxon>Pezizomycotina</taxon>
        <taxon>Dothideomycetes</taxon>
        <taxon>Pleosporomycetidae</taxon>
        <taxon>Pleosporales</taxon>
        <taxon>Pleosporineae</taxon>
        <taxon>Pleosporaceae</taxon>
        <taxon>Alternaria</taxon>
        <taxon>Alternaria sect. Alternaria</taxon>
        <taxon>Alternaria alternata complex</taxon>
    </lineage>
</organism>
<protein>
    <submittedName>
        <fullName evidence="2">Uncharacterized protein</fullName>
    </submittedName>
</protein>
<keyword evidence="3" id="KW-1185">Reference proteome</keyword>
<gene>
    <name evidence="2" type="ORF">AA0119_g12609</name>
</gene>
<evidence type="ECO:0000313" key="2">
    <source>
        <dbReference type="EMBL" id="RYN87197.1"/>
    </source>
</evidence>
<accession>A0ABY0FTD5</accession>
<feature type="compositionally biased region" description="Polar residues" evidence="1">
    <location>
        <begin position="209"/>
        <end position="218"/>
    </location>
</feature>
<feature type="region of interest" description="Disordered" evidence="1">
    <location>
        <begin position="1"/>
        <end position="47"/>
    </location>
</feature>
<feature type="compositionally biased region" description="Polar residues" evidence="1">
    <location>
        <begin position="190"/>
        <end position="201"/>
    </location>
</feature>
<evidence type="ECO:0000256" key="1">
    <source>
        <dbReference type="SAM" id="MobiDB-lite"/>
    </source>
</evidence>
<feature type="region of interest" description="Disordered" evidence="1">
    <location>
        <begin position="188"/>
        <end position="248"/>
    </location>
</feature>
<proteinExistence type="predicted"/>
<dbReference type="EMBL" id="PDXF01000127">
    <property type="protein sequence ID" value="RYN87197.1"/>
    <property type="molecule type" value="Genomic_DNA"/>
</dbReference>
<feature type="compositionally biased region" description="Acidic residues" evidence="1">
    <location>
        <begin position="341"/>
        <end position="350"/>
    </location>
</feature>
<dbReference type="Proteomes" id="UP000293195">
    <property type="component" value="Unassembled WGS sequence"/>
</dbReference>
<reference evidence="3" key="1">
    <citation type="journal article" date="2019" name="bioRxiv">
        <title>Genomics, evolutionary history and diagnostics of the Alternaria alternata species group including apple and Asian pear pathotypes.</title>
        <authorList>
            <person name="Armitage A.D."/>
            <person name="Cockerton H.M."/>
            <person name="Sreenivasaprasad S."/>
            <person name="Woodhall J.W."/>
            <person name="Lane C.R."/>
            <person name="Harrison R.J."/>
            <person name="Clarkson J.P."/>
        </authorList>
    </citation>
    <scope>NUCLEOTIDE SEQUENCE [LARGE SCALE GENOMIC DNA]</scope>
    <source>
        <strain evidence="3">FERA 635</strain>
    </source>
</reference>
<sequence>MGFQRSTKKINMGPVIGKEKRGRAKRKPQISVRKISQAGSKSEPSIRVGASQDLPITLDSDDNAPAGTPLRLARHHPAISLIDPTLGGFHHDFQRSQRNQDTLNGSVNAPLQNTHAPTNCVPRRSSPASTSSTRHQERIILQGTTKTQSPVSTFAYRGASSDAIQSALSRREAAATHEPAICRKRRRFHSATTADDGNMRTQEPRTDSRCSNASSRVRSTMMADATTSRLPTHKRSDTSTPWGAQSRAKSLTKYKHGDKNMSLLDIDDFSMRSKVAQLMAVAPALDVIDLYHLIIDSEGDSPRARNQAIRMSEAPTIRYRPGLDEEGDEIMVKIDPNDPAFESDDDEPYPEFDTATAARPSKPTLKATRSRSVKGSARATESTKSNTKNRSNIGAKRTRSTFTNPTHARETSSDRDFIVPDNVIHYGLDSDVSNDSGHSTNTRVHNRCEDSDIELLDVDDQLDLDIDMQPRFAYNARLLEITRRGRNV</sequence>
<feature type="compositionally biased region" description="Low complexity" evidence="1">
    <location>
        <begin position="122"/>
        <end position="133"/>
    </location>
</feature>
<comment type="caution">
    <text evidence="2">The sequence shown here is derived from an EMBL/GenBank/DDBJ whole genome shotgun (WGS) entry which is preliminary data.</text>
</comment>
<evidence type="ECO:0000313" key="3">
    <source>
        <dbReference type="Proteomes" id="UP000293195"/>
    </source>
</evidence>
<feature type="region of interest" description="Disordered" evidence="1">
    <location>
        <begin position="335"/>
        <end position="414"/>
    </location>
</feature>
<feature type="region of interest" description="Disordered" evidence="1">
    <location>
        <begin position="112"/>
        <end position="135"/>
    </location>
</feature>
<name>A0ABY0FTD5_9PLEO</name>